<name>A0AAW1PYB9_9CHLO</name>
<dbReference type="PROSITE" id="PS50011">
    <property type="entry name" value="PROTEIN_KINASE_DOM"/>
    <property type="match status" value="1"/>
</dbReference>
<evidence type="ECO:0000256" key="6">
    <source>
        <dbReference type="ARBA" id="ARBA00022527"/>
    </source>
</evidence>
<evidence type="ECO:0000256" key="11">
    <source>
        <dbReference type="ARBA" id="ARBA00047899"/>
    </source>
</evidence>
<dbReference type="PANTHER" id="PTHR24419:SF18">
    <property type="entry name" value="SERINE_THREONINE-PROTEIN KINASE HASPIN"/>
    <property type="match status" value="1"/>
</dbReference>
<evidence type="ECO:0000313" key="16">
    <source>
        <dbReference type="Proteomes" id="UP001489004"/>
    </source>
</evidence>
<dbReference type="GO" id="GO:0000278">
    <property type="term" value="P:mitotic cell cycle"/>
    <property type="evidence" value="ECO:0007669"/>
    <property type="project" value="TreeGrafter"/>
</dbReference>
<evidence type="ECO:0000256" key="12">
    <source>
        <dbReference type="ARBA" id="ARBA00048679"/>
    </source>
</evidence>
<comment type="caution">
    <text evidence="15">The sequence shown here is derived from an EMBL/GenBank/DDBJ whole genome shotgun (WGS) entry which is preliminary data.</text>
</comment>
<dbReference type="EC" id="2.7.11.1" evidence="3"/>
<evidence type="ECO:0000256" key="1">
    <source>
        <dbReference type="ARBA" id="ARBA00004286"/>
    </source>
</evidence>
<evidence type="ECO:0000256" key="2">
    <source>
        <dbReference type="ARBA" id="ARBA00004496"/>
    </source>
</evidence>
<dbReference type="GO" id="GO:0035556">
    <property type="term" value="P:intracellular signal transduction"/>
    <property type="evidence" value="ECO:0007669"/>
    <property type="project" value="TreeGrafter"/>
</dbReference>
<evidence type="ECO:0000256" key="7">
    <source>
        <dbReference type="ARBA" id="ARBA00022679"/>
    </source>
</evidence>
<organism evidence="15 16">
    <name type="scientific">[Myrmecia] bisecta</name>
    <dbReference type="NCBI Taxonomy" id="41462"/>
    <lineage>
        <taxon>Eukaryota</taxon>
        <taxon>Viridiplantae</taxon>
        <taxon>Chlorophyta</taxon>
        <taxon>core chlorophytes</taxon>
        <taxon>Trebouxiophyceae</taxon>
        <taxon>Trebouxiales</taxon>
        <taxon>Trebouxiaceae</taxon>
        <taxon>Myrmecia</taxon>
    </lineage>
</organism>
<evidence type="ECO:0000256" key="8">
    <source>
        <dbReference type="ARBA" id="ARBA00022741"/>
    </source>
</evidence>
<dbReference type="Pfam" id="PF12330">
    <property type="entry name" value="Haspin_kinase"/>
    <property type="match status" value="1"/>
</dbReference>
<dbReference type="Gene3D" id="3.30.200.20">
    <property type="entry name" value="Phosphorylase Kinase, domain 1"/>
    <property type="match status" value="1"/>
</dbReference>
<proteinExistence type="predicted"/>
<dbReference type="GO" id="GO:0005524">
    <property type="term" value="F:ATP binding"/>
    <property type="evidence" value="ECO:0007669"/>
    <property type="project" value="UniProtKB-KW"/>
</dbReference>
<keyword evidence="9" id="KW-0418">Kinase</keyword>
<keyword evidence="4" id="KW-0158">Chromosome</keyword>
<dbReference type="SUPFAM" id="SSF56112">
    <property type="entry name" value="Protein kinase-like (PK-like)"/>
    <property type="match status" value="1"/>
</dbReference>
<dbReference type="EMBL" id="JALJOR010000008">
    <property type="protein sequence ID" value="KAK9813057.1"/>
    <property type="molecule type" value="Genomic_DNA"/>
</dbReference>
<dbReference type="GO" id="GO:0005737">
    <property type="term" value="C:cytoplasm"/>
    <property type="evidence" value="ECO:0007669"/>
    <property type="project" value="UniProtKB-SubCell"/>
</dbReference>
<dbReference type="Proteomes" id="UP001489004">
    <property type="component" value="Unassembled WGS sequence"/>
</dbReference>
<keyword evidence="6" id="KW-0723">Serine/threonine-protein kinase</keyword>
<feature type="domain" description="Protein kinase" evidence="14">
    <location>
        <begin position="80"/>
        <end position="400"/>
    </location>
</feature>
<keyword evidence="10" id="KW-0067">ATP-binding</keyword>
<dbReference type="GO" id="GO:0005694">
    <property type="term" value="C:chromosome"/>
    <property type="evidence" value="ECO:0007669"/>
    <property type="project" value="UniProtKB-SubCell"/>
</dbReference>
<evidence type="ECO:0000256" key="5">
    <source>
        <dbReference type="ARBA" id="ARBA00022490"/>
    </source>
</evidence>
<protein>
    <recommendedName>
        <fullName evidence="3">non-specific serine/threonine protein kinase</fullName>
        <ecNumber evidence="3">2.7.11.1</ecNumber>
    </recommendedName>
</protein>
<gene>
    <name evidence="15" type="ORF">WJX72_008207</name>
</gene>
<accession>A0AAW1PYB9</accession>
<dbReference type="SMART" id="SM01331">
    <property type="entry name" value="DUF3635"/>
    <property type="match status" value="1"/>
</dbReference>
<keyword evidence="7" id="KW-0808">Transferase</keyword>
<evidence type="ECO:0000259" key="14">
    <source>
        <dbReference type="PROSITE" id="PS50011"/>
    </source>
</evidence>
<dbReference type="InterPro" id="IPR024604">
    <property type="entry name" value="GSG2_C"/>
</dbReference>
<keyword evidence="8" id="KW-0547">Nucleotide-binding</keyword>
<sequence>MRAHFAEVDEFELAEESPLPPGARRQDDCPFEQQLGLEEAPAPEEATLTPLQQLLKLCGQELITDKLPSMTDLLGQHVDLTQIRKIGEGTFGEAFKAGKVVFKIVPMEGSRLVNGEVQKLSAEILAEVAISLTLSELRGKPGGSGPFGNSNITSGFVETYGVGICRGAYAEALCREWHAWDARNESENDPVDDFPGDQLYVVFVVADGGADLEHFEVRSFKEAKSILLQVALTLAVAEEACQFEHRDLHWGNLLIQRGATGTAHFRLRDTSIEMADAGVAVTLIDFTLSRLNTVTGEVAFLDLSADPELFQGPKGDCQAETYRRMKKATKDHWEAHRPETNTLWMHYLADTMLTLKKFPCSSADKRELRNFRKRALTYGSCGELVWDEFFSGSWLAGAAS</sequence>
<evidence type="ECO:0000256" key="10">
    <source>
        <dbReference type="ARBA" id="ARBA00022840"/>
    </source>
</evidence>
<dbReference type="GO" id="GO:0072354">
    <property type="term" value="F:histone H3T3 kinase activity"/>
    <property type="evidence" value="ECO:0007669"/>
    <property type="project" value="TreeGrafter"/>
</dbReference>
<evidence type="ECO:0000256" key="13">
    <source>
        <dbReference type="SAM" id="MobiDB-lite"/>
    </source>
</evidence>
<evidence type="ECO:0000313" key="15">
    <source>
        <dbReference type="EMBL" id="KAK9813057.1"/>
    </source>
</evidence>
<comment type="catalytic activity">
    <reaction evidence="11">
        <text>L-threonyl-[protein] + ATP = O-phospho-L-threonyl-[protein] + ADP + H(+)</text>
        <dbReference type="Rhea" id="RHEA:46608"/>
        <dbReference type="Rhea" id="RHEA-COMP:11060"/>
        <dbReference type="Rhea" id="RHEA-COMP:11605"/>
        <dbReference type="ChEBI" id="CHEBI:15378"/>
        <dbReference type="ChEBI" id="CHEBI:30013"/>
        <dbReference type="ChEBI" id="CHEBI:30616"/>
        <dbReference type="ChEBI" id="CHEBI:61977"/>
        <dbReference type="ChEBI" id="CHEBI:456216"/>
        <dbReference type="EC" id="2.7.11.1"/>
    </reaction>
</comment>
<dbReference type="GO" id="GO:0005634">
    <property type="term" value="C:nucleus"/>
    <property type="evidence" value="ECO:0007669"/>
    <property type="project" value="TreeGrafter"/>
</dbReference>
<keyword evidence="5" id="KW-0963">Cytoplasm</keyword>
<feature type="region of interest" description="Disordered" evidence="13">
    <location>
        <begin position="1"/>
        <end position="28"/>
    </location>
</feature>
<dbReference type="PANTHER" id="PTHR24419">
    <property type="entry name" value="INTERLEUKIN-1 RECEPTOR-ASSOCIATED KINASE"/>
    <property type="match status" value="1"/>
</dbReference>
<evidence type="ECO:0000256" key="9">
    <source>
        <dbReference type="ARBA" id="ARBA00022777"/>
    </source>
</evidence>
<reference evidence="15 16" key="1">
    <citation type="journal article" date="2024" name="Nat. Commun.">
        <title>Phylogenomics reveals the evolutionary origins of lichenization in chlorophyte algae.</title>
        <authorList>
            <person name="Puginier C."/>
            <person name="Libourel C."/>
            <person name="Otte J."/>
            <person name="Skaloud P."/>
            <person name="Haon M."/>
            <person name="Grisel S."/>
            <person name="Petersen M."/>
            <person name="Berrin J.G."/>
            <person name="Delaux P.M."/>
            <person name="Dal Grande F."/>
            <person name="Keller J."/>
        </authorList>
    </citation>
    <scope>NUCLEOTIDE SEQUENCE [LARGE SCALE GENOMIC DNA]</scope>
    <source>
        <strain evidence="15 16">SAG 2043</strain>
    </source>
</reference>
<dbReference type="AlphaFoldDB" id="A0AAW1PYB9"/>
<evidence type="ECO:0000256" key="3">
    <source>
        <dbReference type="ARBA" id="ARBA00012513"/>
    </source>
</evidence>
<dbReference type="FunFam" id="1.10.510.10:FF:000401">
    <property type="entry name" value="serine/threonine-protein kinase haspin"/>
    <property type="match status" value="1"/>
</dbReference>
<comment type="catalytic activity">
    <reaction evidence="12">
        <text>L-seryl-[protein] + ATP = O-phospho-L-seryl-[protein] + ADP + H(+)</text>
        <dbReference type="Rhea" id="RHEA:17989"/>
        <dbReference type="Rhea" id="RHEA-COMP:9863"/>
        <dbReference type="Rhea" id="RHEA-COMP:11604"/>
        <dbReference type="ChEBI" id="CHEBI:15378"/>
        <dbReference type="ChEBI" id="CHEBI:29999"/>
        <dbReference type="ChEBI" id="CHEBI:30616"/>
        <dbReference type="ChEBI" id="CHEBI:83421"/>
        <dbReference type="ChEBI" id="CHEBI:456216"/>
        <dbReference type="EC" id="2.7.11.1"/>
    </reaction>
</comment>
<dbReference type="Gene3D" id="1.10.510.10">
    <property type="entry name" value="Transferase(Phosphotransferase) domain 1"/>
    <property type="match status" value="1"/>
</dbReference>
<comment type="subcellular location">
    <subcellularLocation>
        <location evidence="1">Chromosome</location>
    </subcellularLocation>
    <subcellularLocation>
        <location evidence="2">Cytoplasm</location>
    </subcellularLocation>
</comment>
<dbReference type="InterPro" id="IPR000719">
    <property type="entry name" value="Prot_kinase_dom"/>
</dbReference>
<dbReference type="InterPro" id="IPR011009">
    <property type="entry name" value="Kinase-like_dom_sf"/>
</dbReference>
<keyword evidence="16" id="KW-1185">Reference proteome</keyword>
<evidence type="ECO:0000256" key="4">
    <source>
        <dbReference type="ARBA" id="ARBA00022454"/>
    </source>
</evidence>